<dbReference type="OrthoDB" id="545169at2759"/>
<dbReference type="InterPro" id="IPR036188">
    <property type="entry name" value="FAD/NAD-bd_sf"/>
</dbReference>
<dbReference type="SUPFAM" id="SSF51905">
    <property type="entry name" value="FAD/NAD(P)-binding domain"/>
    <property type="match status" value="1"/>
</dbReference>
<dbReference type="Gene3D" id="3.50.50.60">
    <property type="entry name" value="FAD/NAD(P)-binding domain"/>
    <property type="match status" value="2"/>
</dbReference>
<dbReference type="NCBIfam" id="NF010584">
    <property type="entry name" value="PRK13977.1"/>
    <property type="match status" value="1"/>
</dbReference>
<dbReference type="InterPro" id="IPR010354">
    <property type="entry name" value="Oleate_hydratase"/>
</dbReference>
<reference evidence="2" key="2">
    <citation type="submission" date="2020-05" db="EMBL/GenBank/DDBJ databases">
        <authorList>
            <person name="Kim H.-S."/>
            <person name="Proctor R.H."/>
            <person name="Brown D.W."/>
        </authorList>
    </citation>
    <scope>NUCLEOTIDE SEQUENCE</scope>
    <source>
        <strain evidence="2">NRRL 45417</strain>
    </source>
</reference>
<name>A0A8H4SXU7_9HYPO</name>
<feature type="region of interest" description="Disordered" evidence="1">
    <location>
        <begin position="110"/>
        <end position="132"/>
    </location>
</feature>
<evidence type="ECO:0000256" key="1">
    <source>
        <dbReference type="SAM" id="MobiDB-lite"/>
    </source>
</evidence>
<comment type="caution">
    <text evidence="2">The sequence shown here is derived from an EMBL/GenBank/DDBJ whole genome shotgun (WGS) entry which is preliminary data.</text>
</comment>
<feature type="compositionally biased region" description="Basic and acidic residues" evidence="1">
    <location>
        <begin position="112"/>
        <end position="122"/>
    </location>
</feature>
<sequence>MLEFTTHQYFRTKHAEASEYYSSSAATTIQRLAAEGKHHVEIIQALCMMALKNIAGKRNAWMSIGTATRLESIWNLWKSNSIPNQESEEENRCYWSIYMIEAVFFPHMPRAPTHDQTRKDPPSVEPPPPIPLDANDFNAPDFDNAVGSSDDLGINTHVGRMIAVWSQVACHLHEIRCGEVQIPWLPESTYSKLNLALFEYEAQFNQKHLMRSLFPFKRTSDEIQAHREYWNPWLTTHLVLHASLALLNHPFIHLVALRRNKGMSQSRLFLQQVVDQALFHSGWVFWLVGIFEDLNIEISNPLIGLAVAATSTIPWLYQFVKNARVACKASQNLAKGQRLLQRVSKTWPCMSHKLESLQRLQSLVIGKSPEAGAADTTINFPPSMIWELLDPIIHNTRLSTDPSDPSTEGLPDVSIHVTTDFLHPLADDEGDQALSGFNWEDSLIKGNYEAFARPLKPEGIESKTAWIVGSGLGGLATAAFLVRDAQMPGKNITILEELKIPGGALDGIKEPEKGFVIRGGREMESHFECLWDLFRSVPSIEQEGASVLDEFYWLNKRDPNFSLQRATINQGQDAETGKLFALTEKAQSEMTKLFLATRAEVENKRIDEVFGEDFFKSNFWLYWQTMFAFQTWHSALEMKLYLHRFVNHIKGMPDFSTLKFTKYNQYESLVLPLHKWLEEQGVVFQYNTEVQDVDFNIEEHKKTATFIHWIRDGEKGGQSLGVNDLVFMTIGSLTENSGLGDQHTPAKLHDGPAPAWDLWRRIAAKDPSFGRPEVFCDNIPATKWMSATVTTLDKRVPEYIQKICKRDPFSGKVVTGGIVTVRDSSWIMSWTVNRQPHFKNQPKDQIVVWVYGLLVEKNGDYVKKPMQDCTGEEITQEWLYHMGVPESDIPVLAAEGAKCVPVMMPYVTSFFMPRKAGDRPDIVPSGAENFAFLGQFSETTRDTIFTTEYSVRTAMEAVYQLTGVDRGVPEVFGSTYDVRVLLDAICQLRDGKELATWLPERIRRFLVNKLEGSQIGQLMHEYHLI</sequence>
<evidence type="ECO:0000313" key="2">
    <source>
        <dbReference type="EMBL" id="KAF4947666.1"/>
    </source>
</evidence>
<dbReference type="CDD" id="cd12148">
    <property type="entry name" value="fungal_TF_MHR"/>
    <property type="match status" value="1"/>
</dbReference>
<reference evidence="2" key="1">
    <citation type="journal article" date="2020" name="BMC Genomics">
        <title>Correction to: Identification and distribution of gene clusters required for synthesis of sphingolipid metabolism inhibitors in diverse species of the filamentous fungus Fusarium.</title>
        <authorList>
            <person name="Kim H.S."/>
            <person name="Lohmar J.M."/>
            <person name="Busman M."/>
            <person name="Brown D.W."/>
            <person name="Naumann T.A."/>
            <person name="Divon H.H."/>
            <person name="Lysoe E."/>
            <person name="Uhlig S."/>
            <person name="Proctor R.H."/>
        </authorList>
    </citation>
    <scope>NUCLEOTIDE SEQUENCE</scope>
    <source>
        <strain evidence="2">NRRL 45417</strain>
    </source>
</reference>
<accession>A0A8H4SXU7</accession>
<dbReference type="Pfam" id="PF06100">
    <property type="entry name" value="MCRA"/>
    <property type="match status" value="1"/>
</dbReference>
<evidence type="ECO:0008006" key="4">
    <source>
        <dbReference type="Google" id="ProtNLM"/>
    </source>
</evidence>
<dbReference type="Gene3D" id="3.30.9.80">
    <property type="match status" value="1"/>
</dbReference>
<keyword evidence="3" id="KW-1185">Reference proteome</keyword>
<gene>
    <name evidence="2" type="ORF">FGADI_10237</name>
</gene>
<dbReference type="EMBL" id="JABFAI010000281">
    <property type="protein sequence ID" value="KAF4947666.1"/>
    <property type="molecule type" value="Genomic_DNA"/>
</dbReference>
<dbReference type="PANTHER" id="PTHR37417:SF3">
    <property type="entry name" value="MYOSIN-CROSSREACTIVE PROTEIN"/>
    <property type="match status" value="1"/>
</dbReference>
<dbReference type="GO" id="GO:0006631">
    <property type="term" value="P:fatty acid metabolic process"/>
    <property type="evidence" value="ECO:0007669"/>
    <property type="project" value="InterPro"/>
</dbReference>
<dbReference type="GO" id="GO:0071949">
    <property type="term" value="F:FAD binding"/>
    <property type="evidence" value="ECO:0007669"/>
    <property type="project" value="InterPro"/>
</dbReference>
<protein>
    <recommendedName>
        <fullName evidence="4">Oleate hydratase</fullName>
    </recommendedName>
</protein>
<dbReference type="AlphaFoldDB" id="A0A8H4SXU7"/>
<evidence type="ECO:0000313" key="3">
    <source>
        <dbReference type="Proteomes" id="UP000604273"/>
    </source>
</evidence>
<dbReference type="Proteomes" id="UP000604273">
    <property type="component" value="Unassembled WGS sequence"/>
</dbReference>
<organism evidence="2 3">
    <name type="scientific">Fusarium gaditjirri</name>
    <dbReference type="NCBI Taxonomy" id="282569"/>
    <lineage>
        <taxon>Eukaryota</taxon>
        <taxon>Fungi</taxon>
        <taxon>Dikarya</taxon>
        <taxon>Ascomycota</taxon>
        <taxon>Pezizomycotina</taxon>
        <taxon>Sordariomycetes</taxon>
        <taxon>Hypocreomycetidae</taxon>
        <taxon>Hypocreales</taxon>
        <taxon>Nectriaceae</taxon>
        <taxon>Fusarium</taxon>
        <taxon>Fusarium nisikadoi species complex</taxon>
    </lineage>
</organism>
<dbReference type="GO" id="GO:0050151">
    <property type="term" value="F:oleate hydratase activity"/>
    <property type="evidence" value="ECO:0007669"/>
    <property type="project" value="InterPro"/>
</dbReference>
<proteinExistence type="predicted"/>
<dbReference type="PANTHER" id="PTHR37417">
    <property type="entry name" value="67 KDA MYOSIN-CROSS-REACTIVE ANTIGEN FAMILY PROTEIN (AFU_ORTHOLOGUE AFUA_5G09970)"/>
    <property type="match status" value="1"/>
</dbReference>